<reference evidence="2" key="1">
    <citation type="submission" date="2021-04" db="EMBL/GenBank/DDBJ databases">
        <title>Genomic analysis of electroactive and textile dye degrading Bacillus circulans strain: DC10 isolated from constructed wetland-microbial fuel cells treating textile dye wastewaters.</title>
        <authorList>
            <person name="Patel D.U."/>
            <person name="Desai C.R."/>
        </authorList>
    </citation>
    <scope>NUCLEOTIDE SEQUENCE</scope>
    <source>
        <strain evidence="2">DC10</strain>
    </source>
</reference>
<dbReference type="EMBL" id="JAGTPX010000028">
    <property type="protein sequence ID" value="MBR8671839.1"/>
    <property type="molecule type" value="Genomic_DNA"/>
</dbReference>
<protein>
    <submittedName>
        <fullName evidence="2">Uncharacterized protein</fullName>
    </submittedName>
</protein>
<comment type="caution">
    <text evidence="2">The sequence shown here is derived from an EMBL/GenBank/DDBJ whole genome shotgun (WGS) entry which is preliminary data.</text>
</comment>
<feature type="compositionally biased region" description="Basic and acidic residues" evidence="1">
    <location>
        <begin position="15"/>
        <end position="35"/>
    </location>
</feature>
<feature type="compositionally biased region" description="Basic residues" evidence="1">
    <location>
        <begin position="1"/>
        <end position="14"/>
    </location>
</feature>
<evidence type="ECO:0000256" key="1">
    <source>
        <dbReference type="SAM" id="MobiDB-lite"/>
    </source>
</evidence>
<gene>
    <name evidence="2" type="ORF">KD144_20095</name>
</gene>
<accession>A0A941GK04</accession>
<dbReference type="AlphaFoldDB" id="A0A941GK04"/>
<sequence>MKTKKAPAQRKSGVHKGDENQEKHQHKEKAAFTKDKKTKKQRHKEKSVHQKNKSRKSY</sequence>
<name>A0A941GK04_NIACI</name>
<feature type="region of interest" description="Disordered" evidence="1">
    <location>
        <begin position="1"/>
        <end position="58"/>
    </location>
</feature>
<dbReference type="RefSeq" id="WP_212121101.1">
    <property type="nucleotide sequence ID" value="NZ_JAGTPX020000030.1"/>
</dbReference>
<evidence type="ECO:0000313" key="2">
    <source>
        <dbReference type="EMBL" id="MBR8671839.1"/>
    </source>
</evidence>
<feature type="compositionally biased region" description="Basic residues" evidence="1">
    <location>
        <begin position="36"/>
        <end position="58"/>
    </location>
</feature>
<proteinExistence type="predicted"/>
<organism evidence="2">
    <name type="scientific">Niallia circulans</name>
    <name type="common">Bacillus circulans</name>
    <dbReference type="NCBI Taxonomy" id="1397"/>
    <lineage>
        <taxon>Bacteria</taxon>
        <taxon>Bacillati</taxon>
        <taxon>Bacillota</taxon>
        <taxon>Bacilli</taxon>
        <taxon>Bacillales</taxon>
        <taxon>Bacillaceae</taxon>
        <taxon>Niallia</taxon>
    </lineage>
</organism>